<keyword evidence="5" id="KW-0552">Olfaction</keyword>
<evidence type="ECO:0000256" key="7">
    <source>
        <dbReference type="ARBA" id="ARBA00023136"/>
    </source>
</evidence>
<dbReference type="GO" id="GO:0004984">
    <property type="term" value="F:olfactory receptor activity"/>
    <property type="evidence" value="ECO:0007669"/>
    <property type="project" value="InterPro"/>
</dbReference>
<evidence type="ECO:0000256" key="2">
    <source>
        <dbReference type="ARBA" id="ARBA00022475"/>
    </source>
</evidence>
<protein>
    <submittedName>
        <fullName evidence="11">Uncharacterized protein</fullName>
    </submittedName>
</protein>
<dbReference type="GO" id="GO:0007165">
    <property type="term" value="P:signal transduction"/>
    <property type="evidence" value="ECO:0007669"/>
    <property type="project" value="UniProtKB-KW"/>
</dbReference>
<evidence type="ECO:0000256" key="9">
    <source>
        <dbReference type="ARBA" id="ARBA00023224"/>
    </source>
</evidence>
<dbReference type="GO" id="GO:0005886">
    <property type="term" value="C:plasma membrane"/>
    <property type="evidence" value="ECO:0007669"/>
    <property type="project" value="UniProtKB-SubCell"/>
</dbReference>
<sequence>MYITSGIESFNKLMGVSFFKRKHSFKNFPFIFGISNLVLYLVSVLISAYQSRHDVTKFIYCVATFGFGCQATMKVYSFVITRRYIIDLYENNLQFYRDMNRQSDMVKRVLCDNASLTYIVIKATVLIYLLLVVTTMTIPSLSAIFMETRILPFGFVIAGLHADTLESYIWNYGIQVIMAVYYWIITVGSDITTIYNLLTACGQLDALMAIIEELNQQLENNECPEKIQEKIIEIIGQHQYHRSYLQQLVDFLNPYHFVTVGSTVPTMVISVLGLVLLDWYPGAAIVFLGSIQMFYICFLGTSLEIKVMITDALTLKVGAIHWNKLSVRDMKHMNLVLAMTQTPKVLAVATLPLNITAYLKIHKFIYSLIMMLQNTKD</sequence>
<reference evidence="11" key="2">
    <citation type="submission" date="2020-05" db="UniProtKB">
        <authorList>
            <consortium name="EnsemblMetazoa"/>
        </authorList>
    </citation>
    <scope>IDENTIFICATION</scope>
    <source>
        <strain evidence="11">Epiroticus2</strain>
    </source>
</reference>
<dbReference type="AlphaFoldDB" id="A0A182P6Z5"/>
<dbReference type="Proteomes" id="UP000075885">
    <property type="component" value="Unassembled WGS sequence"/>
</dbReference>
<feature type="transmembrane region" description="Helical" evidence="10">
    <location>
        <begin position="283"/>
        <end position="303"/>
    </location>
</feature>
<keyword evidence="6 10" id="KW-1133">Transmembrane helix</keyword>
<feature type="transmembrane region" description="Helical" evidence="10">
    <location>
        <begin position="176"/>
        <end position="198"/>
    </location>
</feature>
<evidence type="ECO:0000256" key="6">
    <source>
        <dbReference type="ARBA" id="ARBA00022989"/>
    </source>
</evidence>
<dbReference type="PANTHER" id="PTHR21137">
    <property type="entry name" value="ODORANT RECEPTOR"/>
    <property type="match status" value="1"/>
</dbReference>
<keyword evidence="4 10" id="KW-0812">Transmembrane</keyword>
<evidence type="ECO:0000256" key="1">
    <source>
        <dbReference type="ARBA" id="ARBA00004651"/>
    </source>
</evidence>
<dbReference type="VEuPathDB" id="VectorBase:AEPI002695"/>
<feature type="transmembrane region" description="Helical" evidence="10">
    <location>
        <begin position="150"/>
        <end position="170"/>
    </location>
</feature>
<keyword evidence="7 10" id="KW-0472">Membrane</keyword>
<name>A0A182P6Z5_9DIPT</name>
<evidence type="ECO:0000256" key="10">
    <source>
        <dbReference type="SAM" id="Phobius"/>
    </source>
</evidence>
<feature type="transmembrane region" description="Helical" evidence="10">
    <location>
        <begin position="28"/>
        <end position="46"/>
    </location>
</feature>
<feature type="transmembrane region" description="Helical" evidence="10">
    <location>
        <begin position="115"/>
        <end position="138"/>
    </location>
</feature>
<evidence type="ECO:0000313" key="12">
    <source>
        <dbReference type="Proteomes" id="UP000075885"/>
    </source>
</evidence>
<evidence type="ECO:0000256" key="3">
    <source>
        <dbReference type="ARBA" id="ARBA00022606"/>
    </source>
</evidence>
<evidence type="ECO:0000313" key="11">
    <source>
        <dbReference type="EnsemblMetazoa" id="AEPI002695-PA"/>
    </source>
</evidence>
<dbReference type="EnsemblMetazoa" id="AEPI002695-RA">
    <property type="protein sequence ID" value="AEPI002695-PA"/>
    <property type="gene ID" value="AEPI002695"/>
</dbReference>
<reference evidence="12" key="1">
    <citation type="submission" date="2013-03" db="EMBL/GenBank/DDBJ databases">
        <title>The Genome Sequence of Anopheles epiroticus epiroticus2.</title>
        <authorList>
            <consortium name="The Broad Institute Genomics Platform"/>
            <person name="Neafsey D.E."/>
            <person name="Howell P."/>
            <person name="Walker B."/>
            <person name="Young S.K."/>
            <person name="Zeng Q."/>
            <person name="Gargeya S."/>
            <person name="Fitzgerald M."/>
            <person name="Haas B."/>
            <person name="Abouelleil A."/>
            <person name="Allen A.W."/>
            <person name="Alvarado L."/>
            <person name="Arachchi H.M."/>
            <person name="Berlin A.M."/>
            <person name="Chapman S.B."/>
            <person name="Gainer-Dewar J."/>
            <person name="Goldberg J."/>
            <person name="Griggs A."/>
            <person name="Gujja S."/>
            <person name="Hansen M."/>
            <person name="Howarth C."/>
            <person name="Imamovic A."/>
            <person name="Ireland A."/>
            <person name="Larimer J."/>
            <person name="McCowan C."/>
            <person name="Murphy C."/>
            <person name="Pearson M."/>
            <person name="Poon T.W."/>
            <person name="Priest M."/>
            <person name="Roberts A."/>
            <person name="Saif S."/>
            <person name="Shea T."/>
            <person name="Sisk P."/>
            <person name="Sykes S."/>
            <person name="Wortman J."/>
            <person name="Nusbaum C."/>
            <person name="Birren B."/>
        </authorList>
    </citation>
    <scope>NUCLEOTIDE SEQUENCE [LARGE SCALE GENOMIC DNA]</scope>
    <source>
        <strain evidence="12">Epiroticus2</strain>
    </source>
</reference>
<evidence type="ECO:0000256" key="8">
    <source>
        <dbReference type="ARBA" id="ARBA00023170"/>
    </source>
</evidence>
<keyword evidence="8" id="KW-0675">Receptor</keyword>
<keyword evidence="3" id="KW-0716">Sensory transduction</keyword>
<dbReference type="InterPro" id="IPR004117">
    <property type="entry name" value="7tm6_olfct_rcpt"/>
</dbReference>
<accession>A0A182P6Z5</accession>
<comment type="subcellular location">
    <subcellularLocation>
        <location evidence="1">Cell membrane</location>
        <topology evidence="1">Multi-pass membrane protein</topology>
    </subcellularLocation>
</comment>
<feature type="transmembrane region" description="Helical" evidence="10">
    <location>
        <begin position="255"/>
        <end position="277"/>
    </location>
</feature>
<organism evidence="11 12">
    <name type="scientific">Anopheles epiroticus</name>
    <dbReference type="NCBI Taxonomy" id="199890"/>
    <lineage>
        <taxon>Eukaryota</taxon>
        <taxon>Metazoa</taxon>
        <taxon>Ecdysozoa</taxon>
        <taxon>Arthropoda</taxon>
        <taxon>Hexapoda</taxon>
        <taxon>Insecta</taxon>
        <taxon>Pterygota</taxon>
        <taxon>Neoptera</taxon>
        <taxon>Endopterygota</taxon>
        <taxon>Diptera</taxon>
        <taxon>Nematocera</taxon>
        <taxon>Culicoidea</taxon>
        <taxon>Culicidae</taxon>
        <taxon>Anophelinae</taxon>
        <taxon>Anopheles</taxon>
    </lineage>
</organism>
<keyword evidence="2" id="KW-1003">Cell membrane</keyword>
<dbReference type="PANTHER" id="PTHR21137:SF35">
    <property type="entry name" value="ODORANT RECEPTOR 19A-RELATED"/>
    <property type="match status" value="1"/>
</dbReference>
<evidence type="ECO:0000256" key="5">
    <source>
        <dbReference type="ARBA" id="ARBA00022725"/>
    </source>
</evidence>
<evidence type="ECO:0000256" key="4">
    <source>
        <dbReference type="ARBA" id="ARBA00022692"/>
    </source>
</evidence>
<feature type="transmembrane region" description="Helical" evidence="10">
    <location>
        <begin position="58"/>
        <end position="79"/>
    </location>
</feature>
<dbReference type="GO" id="GO:0005549">
    <property type="term" value="F:odorant binding"/>
    <property type="evidence" value="ECO:0007669"/>
    <property type="project" value="InterPro"/>
</dbReference>
<proteinExistence type="predicted"/>
<keyword evidence="12" id="KW-1185">Reference proteome</keyword>
<keyword evidence="9" id="KW-0807">Transducer</keyword>